<sequence length="40" mass="4810">MDDIIIHGLNVNQDRFQEMLPQTTNYRKSVVFVDGEYFYL</sequence>
<comment type="caution">
    <text evidence="1">The sequence shown here is derived from an EMBL/GenBank/DDBJ whole genome shotgun (WGS) entry which is preliminary data.</text>
</comment>
<accession>A0A5J4RHC8</accession>
<dbReference type="EMBL" id="SNRY01001099">
    <property type="protein sequence ID" value="KAA6333556.1"/>
    <property type="molecule type" value="Genomic_DNA"/>
</dbReference>
<organism evidence="1">
    <name type="scientific">termite gut metagenome</name>
    <dbReference type="NCBI Taxonomy" id="433724"/>
    <lineage>
        <taxon>unclassified sequences</taxon>
        <taxon>metagenomes</taxon>
        <taxon>organismal metagenomes</taxon>
    </lineage>
</organism>
<evidence type="ECO:0000313" key="1">
    <source>
        <dbReference type="EMBL" id="KAA6333556.1"/>
    </source>
</evidence>
<protein>
    <submittedName>
        <fullName evidence="1">Uncharacterized protein</fullName>
    </submittedName>
</protein>
<dbReference type="AlphaFoldDB" id="A0A5J4RHC8"/>
<proteinExistence type="predicted"/>
<name>A0A5J4RHC8_9ZZZZ</name>
<gene>
    <name evidence="1" type="ORF">EZS27_018043</name>
</gene>
<reference evidence="1" key="1">
    <citation type="submission" date="2019-03" db="EMBL/GenBank/DDBJ databases">
        <title>Single cell metagenomics reveals metabolic interactions within the superorganism composed of flagellate Streblomastix strix and complex community of Bacteroidetes bacteria on its surface.</title>
        <authorList>
            <person name="Treitli S.C."/>
            <person name="Kolisko M."/>
            <person name="Husnik F."/>
            <person name="Keeling P."/>
            <person name="Hampl V."/>
        </authorList>
    </citation>
    <scope>NUCLEOTIDE SEQUENCE</scope>
    <source>
        <strain evidence="1">STM</strain>
    </source>
</reference>